<dbReference type="Proteomes" id="UP001642484">
    <property type="component" value="Unassembled WGS sequence"/>
</dbReference>
<organism evidence="1 2">
    <name type="scientific">Durusdinium trenchii</name>
    <dbReference type="NCBI Taxonomy" id="1381693"/>
    <lineage>
        <taxon>Eukaryota</taxon>
        <taxon>Sar</taxon>
        <taxon>Alveolata</taxon>
        <taxon>Dinophyceae</taxon>
        <taxon>Suessiales</taxon>
        <taxon>Symbiodiniaceae</taxon>
        <taxon>Durusdinium</taxon>
    </lineage>
</organism>
<evidence type="ECO:0000313" key="2">
    <source>
        <dbReference type="Proteomes" id="UP001642484"/>
    </source>
</evidence>
<evidence type="ECO:0000313" key="1">
    <source>
        <dbReference type="EMBL" id="CAK9093132.1"/>
    </source>
</evidence>
<protein>
    <submittedName>
        <fullName evidence="1">Uncharacterized protein</fullName>
    </submittedName>
</protein>
<comment type="caution">
    <text evidence="1">The sequence shown here is derived from an EMBL/GenBank/DDBJ whole genome shotgun (WGS) entry which is preliminary data.</text>
</comment>
<name>A0ABP0QXU3_9DINO</name>
<sequence length="274" mass="30355">MLLALSGQDPAGFCTRADLLQRLGGCDFKVSSPPVLWVTPSGIKGQQCRTVPDLELPLWWAGGCWHPFSQDKAPTAYTPRKFEPLWRCGSVLSHPAPSSIEAGPGEVAAHPQGCKVMQVLRVLLCESQGRLWSRPVTGGEWRQCPYDLHLDATQIKVLELSGGRRYLFLFQDLSGVPAGLETVLIFDVARNEWRPPTPARATAPGHQEEVNWQRLSGPRSAAPLKAWLLEASMDYVVRCPATPTIPTGKLRFVRFTLSAEVRFRYSWLRPGGLS</sequence>
<dbReference type="EMBL" id="CAXAMN010025171">
    <property type="protein sequence ID" value="CAK9093132.1"/>
    <property type="molecule type" value="Genomic_DNA"/>
</dbReference>
<reference evidence="1 2" key="1">
    <citation type="submission" date="2024-02" db="EMBL/GenBank/DDBJ databases">
        <authorList>
            <person name="Chen Y."/>
            <person name="Shah S."/>
            <person name="Dougan E. K."/>
            <person name="Thang M."/>
            <person name="Chan C."/>
        </authorList>
    </citation>
    <scope>NUCLEOTIDE SEQUENCE [LARGE SCALE GENOMIC DNA]</scope>
</reference>
<keyword evidence="2" id="KW-1185">Reference proteome</keyword>
<accession>A0ABP0QXU3</accession>
<proteinExistence type="predicted"/>
<gene>
    <name evidence="1" type="ORF">CCMP2556_LOCUS44547</name>
</gene>